<evidence type="ECO:0000313" key="2">
    <source>
        <dbReference type="Proteomes" id="UP001141806"/>
    </source>
</evidence>
<dbReference type="AlphaFoldDB" id="A0A9Q0QZC4"/>
<comment type="caution">
    <text evidence="1">The sequence shown here is derived from an EMBL/GenBank/DDBJ whole genome shotgun (WGS) entry which is preliminary data.</text>
</comment>
<accession>A0A9Q0QZC4</accession>
<proteinExistence type="predicted"/>
<organism evidence="1 2">
    <name type="scientific">Protea cynaroides</name>
    <dbReference type="NCBI Taxonomy" id="273540"/>
    <lineage>
        <taxon>Eukaryota</taxon>
        <taxon>Viridiplantae</taxon>
        <taxon>Streptophyta</taxon>
        <taxon>Embryophyta</taxon>
        <taxon>Tracheophyta</taxon>
        <taxon>Spermatophyta</taxon>
        <taxon>Magnoliopsida</taxon>
        <taxon>Proteales</taxon>
        <taxon>Proteaceae</taxon>
        <taxon>Protea</taxon>
    </lineage>
</organism>
<dbReference type="OrthoDB" id="1915848at2759"/>
<protein>
    <submittedName>
        <fullName evidence="1">Uncharacterized protein</fullName>
    </submittedName>
</protein>
<evidence type="ECO:0000313" key="1">
    <source>
        <dbReference type="EMBL" id="KAJ4977294.1"/>
    </source>
</evidence>
<dbReference type="PANTHER" id="PTHR31161">
    <property type="entry name" value="PROTEIN GRAVITROPIC IN THE LIGHT 1"/>
    <property type="match status" value="1"/>
</dbReference>
<name>A0A9Q0QZC4_9MAGN</name>
<sequence>MAKRLWLLHSLAFSFEPEASIFQVRRGCRFSEVFRGMSFLLQWKETEEKISERGEGFRGGNAVCSDEIAYEGASERRQRLRLERSSRSTLIRRALEVLQKPGVLIDLQYKFAPDLIMLDAYQTVESWIQTT</sequence>
<gene>
    <name evidence="1" type="ORF">NE237_002400</name>
</gene>
<dbReference type="InterPro" id="IPR040225">
    <property type="entry name" value="GIL1-like"/>
</dbReference>
<dbReference type="GO" id="GO:0009639">
    <property type="term" value="P:response to red or far red light"/>
    <property type="evidence" value="ECO:0007669"/>
    <property type="project" value="InterPro"/>
</dbReference>
<reference evidence="1" key="1">
    <citation type="journal article" date="2023" name="Plant J.">
        <title>The genome of the king protea, Protea cynaroides.</title>
        <authorList>
            <person name="Chang J."/>
            <person name="Duong T.A."/>
            <person name="Schoeman C."/>
            <person name="Ma X."/>
            <person name="Roodt D."/>
            <person name="Barker N."/>
            <person name="Li Z."/>
            <person name="Van de Peer Y."/>
            <person name="Mizrachi E."/>
        </authorList>
    </citation>
    <scope>NUCLEOTIDE SEQUENCE</scope>
    <source>
        <tissue evidence="1">Young leaves</tissue>
    </source>
</reference>
<keyword evidence="2" id="KW-1185">Reference proteome</keyword>
<dbReference type="EMBL" id="JAMYWD010000003">
    <property type="protein sequence ID" value="KAJ4977294.1"/>
    <property type="molecule type" value="Genomic_DNA"/>
</dbReference>
<dbReference type="GO" id="GO:0009959">
    <property type="term" value="P:negative gravitropism"/>
    <property type="evidence" value="ECO:0007669"/>
    <property type="project" value="InterPro"/>
</dbReference>
<dbReference type="Proteomes" id="UP001141806">
    <property type="component" value="Unassembled WGS sequence"/>
</dbReference>